<comment type="caution">
    <text evidence="7">The sequence shown here is derived from an EMBL/GenBank/DDBJ whole genome shotgun (WGS) entry which is preliminary data.</text>
</comment>
<keyword evidence="2 4" id="KW-0064">Aspartyl protease</keyword>
<proteinExistence type="inferred from homology"/>
<dbReference type="CDD" id="cd05471">
    <property type="entry name" value="pepsin_like"/>
    <property type="match status" value="1"/>
</dbReference>
<evidence type="ECO:0000256" key="5">
    <source>
        <dbReference type="SAM" id="SignalP"/>
    </source>
</evidence>
<dbReference type="InterPro" id="IPR033121">
    <property type="entry name" value="PEPTIDASE_A1"/>
</dbReference>
<dbReference type="InterPro" id="IPR021109">
    <property type="entry name" value="Peptidase_aspartic_dom_sf"/>
</dbReference>
<keyword evidence="4" id="KW-0645">Protease</keyword>
<feature type="chain" id="PRO_5015332266" description="Peptidase A1 domain-containing protein" evidence="5">
    <location>
        <begin position="20"/>
        <end position="446"/>
    </location>
</feature>
<dbReference type="PANTHER" id="PTHR47966">
    <property type="entry name" value="BETA-SITE APP-CLEAVING ENZYME, ISOFORM A-RELATED"/>
    <property type="match status" value="1"/>
</dbReference>
<dbReference type="PANTHER" id="PTHR47966:SF47">
    <property type="entry name" value="ENDOPEPTIDASE, PUTATIVE (AFU_ORTHOLOGUE AFUA_3G01220)-RELATED"/>
    <property type="match status" value="1"/>
</dbReference>
<keyword evidence="4" id="KW-0378">Hydrolase</keyword>
<dbReference type="STRING" id="98765.A0A2R6NUF2"/>
<dbReference type="OrthoDB" id="15189at2759"/>
<dbReference type="InterPro" id="IPR001461">
    <property type="entry name" value="Aspartic_peptidase_A1"/>
</dbReference>
<feature type="domain" description="Peptidase A1" evidence="6">
    <location>
        <begin position="84"/>
        <end position="441"/>
    </location>
</feature>
<dbReference type="PROSITE" id="PS00141">
    <property type="entry name" value="ASP_PROTEASE"/>
    <property type="match status" value="1"/>
</dbReference>
<name>A0A2R6NUF2_9APHY</name>
<dbReference type="InterPro" id="IPR001969">
    <property type="entry name" value="Aspartic_peptidase_AS"/>
</dbReference>
<gene>
    <name evidence="7" type="ORF">PHLCEN_2v8195</name>
</gene>
<accession>A0A2R6NUF2</accession>
<reference evidence="7 8" key="1">
    <citation type="submission" date="2018-02" db="EMBL/GenBank/DDBJ databases">
        <title>Genome sequence of the basidiomycete white-rot fungus Phlebia centrifuga.</title>
        <authorList>
            <person name="Granchi Z."/>
            <person name="Peng M."/>
            <person name="de Vries R.P."/>
            <person name="Hilden K."/>
            <person name="Makela M.R."/>
            <person name="Grigoriev I."/>
            <person name="Riley R."/>
        </authorList>
    </citation>
    <scope>NUCLEOTIDE SEQUENCE [LARGE SCALE GENOMIC DNA]</scope>
    <source>
        <strain evidence="7 8">FBCC195</strain>
    </source>
</reference>
<feature type="active site" evidence="3">
    <location>
        <position position="100"/>
    </location>
</feature>
<evidence type="ECO:0000313" key="8">
    <source>
        <dbReference type="Proteomes" id="UP000186601"/>
    </source>
</evidence>
<evidence type="ECO:0000256" key="4">
    <source>
        <dbReference type="RuleBase" id="RU000454"/>
    </source>
</evidence>
<comment type="similarity">
    <text evidence="1 4">Belongs to the peptidase A1 family.</text>
</comment>
<dbReference type="Proteomes" id="UP000186601">
    <property type="component" value="Unassembled WGS sequence"/>
</dbReference>
<keyword evidence="5" id="KW-0732">Signal</keyword>
<dbReference type="EMBL" id="MLYV02000834">
    <property type="protein sequence ID" value="PSR76814.1"/>
    <property type="molecule type" value="Genomic_DNA"/>
</dbReference>
<dbReference type="PRINTS" id="PR00792">
    <property type="entry name" value="PEPSIN"/>
</dbReference>
<dbReference type="InterPro" id="IPR034164">
    <property type="entry name" value="Pepsin-like_dom"/>
</dbReference>
<dbReference type="PROSITE" id="PS51257">
    <property type="entry name" value="PROKAR_LIPOPROTEIN"/>
    <property type="match status" value="1"/>
</dbReference>
<dbReference type="Pfam" id="PF00026">
    <property type="entry name" value="Asp"/>
    <property type="match status" value="1"/>
</dbReference>
<sequence>MASWKLVTFLAVAVSCTSALEVRHVRSSRVSAASTTELPTAPFSIALTDKAPRSSYKKQLLRELRSGGKSKTAVVDGSGDDEEYLTDIVVGGQSFKVIVDTGSSDTWLADKGFKCFTLDNSPQPAADCFFGTTGFDTSKSKTFVPLPDTNFNISYGDGEFLTGSVGFDTVTVGGLTVTRQEIGVVTAAAWEGDSINTGLMGLAFPDLTSVYNGSNPDLDGADNSLPYNPFFFSAVQQKAVSTPVFSVALNRGTFAHQANTTFDPDLGFLAFGGIAPVAVTKRSATVPVQGFATSSGGSEFFYYAVDIDALVFPGSTAKTTIKAPTIIDTGTTLNYVPTNIAKAFNARFDPPATFVEDEDTYYVDCNATAPAFSAKIGGVEFAVDGRDQILPFLDENNDLVCISGTQDGGPDEDDTIFIFGDVFLHNVVATFDISKNDIILTERASY</sequence>
<evidence type="ECO:0000256" key="1">
    <source>
        <dbReference type="ARBA" id="ARBA00007447"/>
    </source>
</evidence>
<protein>
    <recommendedName>
        <fullName evidence="6">Peptidase A1 domain-containing protein</fullName>
    </recommendedName>
</protein>
<evidence type="ECO:0000313" key="7">
    <source>
        <dbReference type="EMBL" id="PSR76814.1"/>
    </source>
</evidence>
<dbReference type="Gene3D" id="2.40.70.10">
    <property type="entry name" value="Acid Proteases"/>
    <property type="match status" value="2"/>
</dbReference>
<dbReference type="GO" id="GO:0004190">
    <property type="term" value="F:aspartic-type endopeptidase activity"/>
    <property type="evidence" value="ECO:0007669"/>
    <property type="project" value="UniProtKB-KW"/>
</dbReference>
<feature type="active site" evidence="3">
    <location>
        <position position="328"/>
    </location>
</feature>
<evidence type="ECO:0000259" key="6">
    <source>
        <dbReference type="PROSITE" id="PS51767"/>
    </source>
</evidence>
<evidence type="ECO:0000256" key="3">
    <source>
        <dbReference type="PIRSR" id="PIRSR601461-1"/>
    </source>
</evidence>
<dbReference type="SUPFAM" id="SSF50630">
    <property type="entry name" value="Acid proteases"/>
    <property type="match status" value="1"/>
</dbReference>
<dbReference type="PROSITE" id="PS51767">
    <property type="entry name" value="PEPTIDASE_A1"/>
    <property type="match status" value="1"/>
</dbReference>
<keyword evidence="8" id="KW-1185">Reference proteome</keyword>
<organism evidence="7 8">
    <name type="scientific">Hermanssonia centrifuga</name>
    <dbReference type="NCBI Taxonomy" id="98765"/>
    <lineage>
        <taxon>Eukaryota</taxon>
        <taxon>Fungi</taxon>
        <taxon>Dikarya</taxon>
        <taxon>Basidiomycota</taxon>
        <taxon>Agaricomycotina</taxon>
        <taxon>Agaricomycetes</taxon>
        <taxon>Polyporales</taxon>
        <taxon>Meruliaceae</taxon>
        <taxon>Hermanssonia</taxon>
    </lineage>
</organism>
<evidence type="ECO:0000256" key="2">
    <source>
        <dbReference type="ARBA" id="ARBA00022750"/>
    </source>
</evidence>
<dbReference type="GO" id="GO:0000324">
    <property type="term" value="C:fungal-type vacuole"/>
    <property type="evidence" value="ECO:0007669"/>
    <property type="project" value="TreeGrafter"/>
</dbReference>
<dbReference type="AlphaFoldDB" id="A0A2R6NUF2"/>
<dbReference type="GO" id="GO:0006508">
    <property type="term" value="P:proteolysis"/>
    <property type="evidence" value="ECO:0007669"/>
    <property type="project" value="UniProtKB-KW"/>
</dbReference>
<feature type="signal peptide" evidence="5">
    <location>
        <begin position="1"/>
        <end position="19"/>
    </location>
</feature>